<name>A0A1R3TY06_9HYPH</name>
<accession>A0A1R3TY06</accession>
<protein>
    <submittedName>
        <fullName evidence="1">Uncharacterized protein</fullName>
    </submittedName>
</protein>
<organism evidence="1 2">
    <name type="scientific">Agrobacterium rosae</name>
    <dbReference type="NCBI Taxonomy" id="1972867"/>
    <lineage>
        <taxon>Bacteria</taxon>
        <taxon>Pseudomonadati</taxon>
        <taxon>Pseudomonadota</taxon>
        <taxon>Alphaproteobacteria</taxon>
        <taxon>Hyphomicrobiales</taxon>
        <taxon>Rhizobiaceae</taxon>
        <taxon>Rhizobium/Agrobacterium group</taxon>
        <taxon>Agrobacterium</taxon>
    </lineage>
</organism>
<sequence length="331" mass="36440">MTEQTEQETAEAKPSSGLPEYEIIFKDCADQESADRIAPIVSGIVKGMAEFLPLGRLDGFTFANDYAAALAELDRGFGATSALAATQEDFGVGVAMSPTIMRDGVIKTRVVMDAWFAYALLGDSEDDRSVAVHTIAHELGHVGCHLIVEEALPGVMLQPIPDGFASILYRHSSACWDEYFASRWSAPLNRKLTAGYRDTVISALKQADGRIRAAKSRFWHDGDLELVVDAVLSDLGSVMKFAGYLYGHADGINEGVYDDEGQLAETLDELGLRDWFDDLHERVSGLFERAGNWEDFSDFFVLNDSLVDAASVYKVVCRRAVDTPMWVDIFE</sequence>
<evidence type="ECO:0000313" key="1">
    <source>
        <dbReference type="EMBL" id="SCX31842.1"/>
    </source>
</evidence>
<evidence type="ECO:0000313" key="2">
    <source>
        <dbReference type="Proteomes" id="UP000187891"/>
    </source>
</evidence>
<dbReference type="Proteomes" id="UP000187891">
    <property type="component" value="Unassembled WGS sequence"/>
</dbReference>
<dbReference type="AlphaFoldDB" id="A0A1R3TY06"/>
<reference evidence="2" key="1">
    <citation type="submission" date="2016-10" db="EMBL/GenBank/DDBJ databases">
        <authorList>
            <person name="Wibberg D."/>
        </authorList>
    </citation>
    <scope>NUCLEOTIDE SEQUENCE [LARGE SCALE GENOMIC DNA]</scope>
</reference>
<proteinExistence type="predicted"/>
<dbReference type="RefSeq" id="WP_077121976.1">
    <property type="nucleotide sequence ID" value="NZ_FMUE01000010.1"/>
</dbReference>
<gene>
    <name evidence="1" type="ORF">DSM25559_3814</name>
</gene>
<dbReference type="STRING" id="1907666.DSM25559_3814"/>
<dbReference type="EMBL" id="FMUE01000010">
    <property type="protein sequence ID" value="SCX31842.1"/>
    <property type="molecule type" value="Genomic_DNA"/>
</dbReference>